<evidence type="ECO:0000313" key="1">
    <source>
        <dbReference type="EMBL" id="CAG8807546.1"/>
    </source>
</evidence>
<gene>
    <name evidence="1" type="ORF">GMARGA_LOCUS24515</name>
</gene>
<organism evidence="1 2">
    <name type="scientific">Gigaspora margarita</name>
    <dbReference type="NCBI Taxonomy" id="4874"/>
    <lineage>
        <taxon>Eukaryota</taxon>
        <taxon>Fungi</taxon>
        <taxon>Fungi incertae sedis</taxon>
        <taxon>Mucoromycota</taxon>
        <taxon>Glomeromycotina</taxon>
        <taxon>Glomeromycetes</taxon>
        <taxon>Diversisporales</taxon>
        <taxon>Gigasporaceae</taxon>
        <taxon>Gigaspora</taxon>
    </lineage>
</organism>
<name>A0ABN7W0T2_GIGMA</name>
<evidence type="ECO:0000313" key="2">
    <source>
        <dbReference type="Proteomes" id="UP000789901"/>
    </source>
</evidence>
<dbReference type="Proteomes" id="UP000789901">
    <property type="component" value="Unassembled WGS sequence"/>
</dbReference>
<protein>
    <submittedName>
        <fullName evidence="1">20954_t:CDS:1</fullName>
    </submittedName>
</protein>
<proteinExistence type="predicted"/>
<accession>A0ABN7W0T2</accession>
<keyword evidence="2" id="KW-1185">Reference proteome</keyword>
<sequence length="267" mass="30032">MPTKVSTLCYIYDCSKCITKEFIVKEVIVIVKTNDNDSTKIIFLKIKIFLPIDKNAVSAISVKITDLDFDCMPATGINVIITDLTTQTVKNVDGQSVLNFYIKKKIGKREPSDFWIEVRHSANNKYLSNRMNSVNQNGHSTNALLVGTINYHEPIINNTTNNEITPGKHILTLENMTIIMANYTTTNNTQTINILWLLQSNNFIHASIAIRSTQQTTQKASQRKCTTLSRMGATATQRSQSLQEALEANKIPRTTCQENSEINNQNN</sequence>
<reference evidence="1 2" key="1">
    <citation type="submission" date="2021-06" db="EMBL/GenBank/DDBJ databases">
        <authorList>
            <person name="Kallberg Y."/>
            <person name="Tangrot J."/>
            <person name="Rosling A."/>
        </authorList>
    </citation>
    <scope>NUCLEOTIDE SEQUENCE [LARGE SCALE GENOMIC DNA]</scope>
    <source>
        <strain evidence="1 2">120-4 pot B 10/14</strain>
    </source>
</reference>
<comment type="caution">
    <text evidence="1">The sequence shown here is derived from an EMBL/GenBank/DDBJ whole genome shotgun (WGS) entry which is preliminary data.</text>
</comment>
<dbReference type="EMBL" id="CAJVQB010025945">
    <property type="protein sequence ID" value="CAG8807546.1"/>
    <property type="molecule type" value="Genomic_DNA"/>
</dbReference>